<keyword evidence="3" id="KW-1185">Reference proteome</keyword>
<keyword evidence="1" id="KW-0472">Membrane</keyword>
<keyword evidence="1" id="KW-0812">Transmembrane</keyword>
<dbReference type="EMBL" id="MCFH01000092">
    <property type="protein sequence ID" value="ORX41319.1"/>
    <property type="molecule type" value="Genomic_DNA"/>
</dbReference>
<accession>A0A1Y1UTF9</accession>
<gene>
    <name evidence="2" type="ORF">BCR36DRAFT_189092</name>
</gene>
<keyword evidence="1" id="KW-1133">Transmembrane helix</keyword>
<proteinExistence type="predicted"/>
<dbReference type="Proteomes" id="UP000193719">
    <property type="component" value="Unassembled WGS sequence"/>
</dbReference>
<feature type="transmembrane region" description="Helical" evidence="1">
    <location>
        <begin position="20"/>
        <end position="44"/>
    </location>
</feature>
<name>A0A1Y1UTF9_9FUNG</name>
<protein>
    <submittedName>
        <fullName evidence="2">Uncharacterized protein</fullName>
    </submittedName>
</protein>
<dbReference type="AlphaFoldDB" id="A0A1Y1UTF9"/>
<reference evidence="2 3" key="2">
    <citation type="submission" date="2016-08" db="EMBL/GenBank/DDBJ databases">
        <title>Pervasive Adenine N6-methylation of Active Genes in Fungi.</title>
        <authorList>
            <consortium name="DOE Joint Genome Institute"/>
            <person name="Mondo S.J."/>
            <person name="Dannebaum R.O."/>
            <person name="Kuo R.C."/>
            <person name="Labutti K."/>
            <person name="Haridas S."/>
            <person name="Kuo A."/>
            <person name="Salamov A."/>
            <person name="Ahrendt S.R."/>
            <person name="Lipzen A."/>
            <person name="Sullivan W."/>
            <person name="Andreopoulos W.B."/>
            <person name="Clum A."/>
            <person name="Lindquist E."/>
            <person name="Daum C."/>
            <person name="Ramamoorthy G.K."/>
            <person name="Gryganskyi A."/>
            <person name="Culley D."/>
            <person name="Magnuson J.K."/>
            <person name="James T.Y."/>
            <person name="O'Malley M.A."/>
            <person name="Stajich J.E."/>
            <person name="Spatafora J.W."/>
            <person name="Visel A."/>
            <person name="Grigoriev I.V."/>
        </authorList>
    </citation>
    <scope>NUCLEOTIDE SEQUENCE [LARGE SCALE GENOMIC DNA]</scope>
    <source>
        <strain evidence="3">finn</strain>
    </source>
</reference>
<evidence type="ECO:0000313" key="3">
    <source>
        <dbReference type="Proteomes" id="UP000193719"/>
    </source>
</evidence>
<organism evidence="2 3">
    <name type="scientific">Piromyces finnis</name>
    <dbReference type="NCBI Taxonomy" id="1754191"/>
    <lineage>
        <taxon>Eukaryota</taxon>
        <taxon>Fungi</taxon>
        <taxon>Fungi incertae sedis</taxon>
        <taxon>Chytridiomycota</taxon>
        <taxon>Chytridiomycota incertae sedis</taxon>
        <taxon>Neocallimastigomycetes</taxon>
        <taxon>Neocallimastigales</taxon>
        <taxon>Neocallimastigaceae</taxon>
        <taxon>Piromyces</taxon>
    </lineage>
</organism>
<comment type="caution">
    <text evidence="2">The sequence shown here is derived from an EMBL/GenBank/DDBJ whole genome shotgun (WGS) entry which is preliminary data.</text>
</comment>
<evidence type="ECO:0000313" key="2">
    <source>
        <dbReference type="EMBL" id="ORX41319.1"/>
    </source>
</evidence>
<sequence length="54" mass="6624">MSFIIIYFIFTRISTNIRNICFYISIFILKINKSTIYSFLYILIQLSFNKYMLH</sequence>
<evidence type="ECO:0000256" key="1">
    <source>
        <dbReference type="SAM" id="Phobius"/>
    </source>
</evidence>
<reference evidence="2 3" key="1">
    <citation type="submission" date="2016-08" db="EMBL/GenBank/DDBJ databases">
        <title>Genomes of anaerobic fungi encode conserved fungal cellulosomes for biomass hydrolysis.</title>
        <authorList>
            <consortium name="DOE Joint Genome Institute"/>
            <person name="Haitjema C.H."/>
            <person name="Gilmore S.P."/>
            <person name="Henske J.K."/>
            <person name="Solomon K.V."/>
            <person name="De Groot R."/>
            <person name="Kuo A."/>
            <person name="Mondo S.J."/>
            <person name="Salamov A.A."/>
            <person name="Labutti K."/>
            <person name="Zhao Z."/>
            <person name="Chiniquy J."/>
            <person name="Barry K."/>
            <person name="Brewer H.M."/>
            <person name="Purvine S.O."/>
            <person name="Wright A.T."/>
            <person name="Boxma B."/>
            <person name="Van Alen T."/>
            <person name="Hackstein J.H."/>
            <person name="Baker S.E."/>
            <person name="Grigoriev I.V."/>
            <person name="O'Malley M.A."/>
        </authorList>
    </citation>
    <scope>NUCLEOTIDE SEQUENCE [LARGE SCALE GENOMIC DNA]</scope>
    <source>
        <strain evidence="3">finn</strain>
    </source>
</reference>